<sequence>MLTKDLSITFCGVKFPNPFCLSSSPVGNCYEMCAKAYDTGWGGVVFKTIGFFIANEVSPRFDHLVKEDTGFIGFKNMEQIAEHPLEDNLAALRRLKEDYPDKVLIASIMGENEQQWEDLARLVQEAGADMIECNFSCPQMTSHAMGSDVGQSPELVEKYCRAVKRGSTLPMLAKMTPNIGDMCEVALAAKRGGADGIAAINTVKSITNIDLNQKIGMPIVNGKSSISGYSGKAVKTDRPALYSANAHPSRTARFPDQRYRRH</sequence>
<dbReference type="EMBL" id="UGCU01000001">
    <property type="protein sequence ID" value="STJ10536.1"/>
    <property type="molecule type" value="Genomic_DNA"/>
</dbReference>
<dbReference type="GO" id="GO:0004159">
    <property type="term" value="F:dihydropyrimidine dehydrogenase (NAD+) activity"/>
    <property type="evidence" value="ECO:0007669"/>
    <property type="project" value="UniProtKB-EC"/>
</dbReference>
<dbReference type="PIRSF" id="PIRSF000164">
    <property type="entry name" value="DHO_oxidase"/>
    <property type="match status" value="1"/>
</dbReference>
<keyword evidence="5" id="KW-0665">Pyrimidine biosynthesis</keyword>
<dbReference type="InterPro" id="IPR012135">
    <property type="entry name" value="Dihydroorotate_DH_1_2"/>
</dbReference>
<evidence type="ECO:0000256" key="12">
    <source>
        <dbReference type="SAM" id="MobiDB-lite"/>
    </source>
</evidence>
<comment type="function">
    <text evidence="9">Involved in pyrimidine base degradation. Catalyzes physiologically the reduction of uracil to 5,6-dihydrouracil (DHU) by using NADH as a specific cosubstrate. It also catalyzes the reverse reaction and the reduction of thymine to 5,6-dihydrothymine (DHT).</text>
</comment>
<dbReference type="FunFam" id="3.20.20.70:FF:000027">
    <property type="entry name" value="Dihydropyrimidine dehydrogenase [NADP(+)]"/>
    <property type="match status" value="1"/>
</dbReference>
<name>A0A376VFK0_ECOLX</name>
<evidence type="ECO:0000256" key="9">
    <source>
        <dbReference type="ARBA" id="ARBA00049578"/>
    </source>
</evidence>
<evidence type="ECO:0000256" key="7">
    <source>
        <dbReference type="ARBA" id="ARBA00047685"/>
    </source>
</evidence>
<dbReference type="InterPro" id="IPR005720">
    <property type="entry name" value="Dihydroorotate_DH_cat"/>
</dbReference>
<reference evidence="14 15" key="1">
    <citation type="submission" date="2018-06" db="EMBL/GenBank/DDBJ databases">
        <authorList>
            <consortium name="Pathogen Informatics"/>
            <person name="Doyle S."/>
        </authorList>
    </citation>
    <scope>NUCLEOTIDE SEQUENCE [LARGE SCALE GENOMIC DNA]</scope>
    <source>
        <strain evidence="14 15">NCTC9077</strain>
    </source>
</reference>
<evidence type="ECO:0000313" key="14">
    <source>
        <dbReference type="EMBL" id="STJ10536.1"/>
    </source>
</evidence>
<organism evidence="14 15">
    <name type="scientific">Escherichia coli</name>
    <dbReference type="NCBI Taxonomy" id="562"/>
    <lineage>
        <taxon>Bacteria</taxon>
        <taxon>Pseudomonadati</taxon>
        <taxon>Pseudomonadota</taxon>
        <taxon>Gammaproteobacteria</taxon>
        <taxon>Enterobacterales</taxon>
        <taxon>Enterobacteriaceae</taxon>
        <taxon>Escherichia</taxon>
    </lineage>
</organism>
<dbReference type="UniPathway" id="UPA00070"/>
<dbReference type="Gene3D" id="3.20.20.70">
    <property type="entry name" value="Aldolase class I"/>
    <property type="match status" value="1"/>
</dbReference>
<evidence type="ECO:0000256" key="4">
    <source>
        <dbReference type="ARBA" id="ARBA00022643"/>
    </source>
</evidence>
<feature type="domain" description="Dihydroorotate dehydrogenase catalytic" evidence="13">
    <location>
        <begin position="6"/>
        <end position="235"/>
    </location>
</feature>
<dbReference type="GO" id="GO:0005737">
    <property type="term" value="C:cytoplasm"/>
    <property type="evidence" value="ECO:0007669"/>
    <property type="project" value="InterPro"/>
</dbReference>
<evidence type="ECO:0000256" key="2">
    <source>
        <dbReference type="ARBA" id="ARBA00004725"/>
    </source>
</evidence>
<dbReference type="GO" id="GO:0044205">
    <property type="term" value="P:'de novo' UMP biosynthetic process"/>
    <property type="evidence" value="ECO:0007669"/>
    <property type="project" value="UniProtKB-UniPathway"/>
</dbReference>
<dbReference type="NCBIfam" id="NF006183">
    <property type="entry name" value="PRK08318.1"/>
    <property type="match status" value="1"/>
</dbReference>
<evidence type="ECO:0000259" key="13">
    <source>
        <dbReference type="Pfam" id="PF01180"/>
    </source>
</evidence>
<evidence type="ECO:0000256" key="5">
    <source>
        <dbReference type="ARBA" id="ARBA00022975"/>
    </source>
</evidence>
<dbReference type="InterPro" id="IPR013785">
    <property type="entry name" value="Aldolase_TIM"/>
</dbReference>
<feature type="compositionally biased region" description="Basic and acidic residues" evidence="12">
    <location>
        <begin position="253"/>
        <end position="262"/>
    </location>
</feature>
<comment type="catalytic activity">
    <reaction evidence="8">
        <text>5,6-dihydrouracil + NAD(+) = uracil + NADH + H(+)</text>
        <dbReference type="Rhea" id="RHEA:20189"/>
        <dbReference type="ChEBI" id="CHEBI:15378"/>
        <dbReference type="ChEBI" id="CHEBI:15901"/>
        <dbReference type="ChEBI" id="CHEBI:17568"/>
        <dbReference type="ChEBI" id="CHEBI:57540"/>
        <dbReference type="ChEBI" id="CHEBI:57945"/>
        <dbReference type="EC" id="1.3.1.1"/>
    </reaction>
</comment>
<keyword evidence="3" id="KW-0285">Flavoprotein</keyword>
<comment type="catalytic activity">
    <reaction evidence="7">
        <text>5,6-dihydrothymine + NAD(+) = thymine + NADH + H(+)</text>
        <dbReference type="Rhea" id="RHEA:28791"/>
        <dbReference type="ChEBI" id="CHEBI:15378"/>
        <dbReference type="ChEBI" id="CHEBI:17821"/>
        <dbReference type="ChEBI" id="CHEBI:27468"/>
        <dbReference type="ChEBI" id="CHEBI:57540"/>
        <dbReference type="ChEBI" id="CHEBI:57945"/>
        <dbReference type="EC" id="1.3.1.1"/>
    </reaction>
</comment>
<dbReference type="SUPFAM" id="SSF51395">
    <property type="entry name" value="FMN-linked oxidoreductases"/>
    <property type="match status" value="1"/>
</dbReference>
<protein>
    <recommendedName>
        <fullName evidence="11">dihydrouracil dehydrogenase (NAD(+))</fullName>
        <ecNumber evidence="11">1.3.1.1</ecNumber>
    </recommendedName>
</protein>
<feature type="region of interest" description="Disordered" evidence="12">
    <location>
        <begin position="240"/>
        <end position="262"/>
    </location>
</feature>
<keyword evidence="6 14" id="KW-0560">Oxidoreductase</keyword>
<comment type="pathway">
    <text evidence="2">Pyrimidine metabolism; UMP biosynthesis via de novo pathway.</text>
</comment>
<proteinExistence type="predicted"/>
<dbReference type="Pfam" id="PF01180">
    <property type="entry name" value="DHO_dh"/>
    <property type="match status" value="1"/>
</dbReference>
<evidence type="ECO:0000256" key="3">
    <source>
        <dbReference type="ARBA" id="ARBA00022630"/>
    </source>
</evidence>
<gene>
    <name evidence="14" type="primary">yeiA_2</name>
    <name evidence="14" type="ORF">NCTC9077_02208</name>
</gene>
<dbReference type="PANTHER" id="PTHR43073:SF2">
    <property type="entry name" value="DIHYDROPYRIMIDINE DEHYDROGENASE [NADP(+)]"/>
    <property type="match status" value="1"/>
</dbReference>
<evidence type="ECO:0000256" key="6">
    <source>
        <dbReference type="ARBA" id="ARBA00023002"/>
    </source>
</evidence>
<dbReference type="AlphaFoldDB" id="A0A376VFK0"/>
<comment type="subunit">
    <text evidence="10">Heterotetramer of 2 PreA and 2 PreT subunits.</text>
</comment>
<evidence type="ECO:0000256" key="11">
    <source>
        <dbReference type="ARBA" id="ARBA00049728"/>
    </source>
</evidence>
<evidence type="ECO:0000256" key="8">
    <source>
        <dbReference type="ARBA" id="ARBA00048792"/>
    </source>
</evidence>
<accession>A0A376VFK0</accession>
<comment type="cofactor">
    <cofactor evidence="1">
        <name>FMN</name>
        <dbReference type="ChEBI" id="CHEBI:58210"/>
    </cofactor>
</comment>
<evidence type="ECO:0000256" key="10">
    <source>
        <dbReference type="ARBA" id="ARBA00049714"/>
    </source>
</evidence>
<dbReference type="Proteomes" id="UP000254495">
    <property type="component" value="Unassembled WGS sequence"/>
</dbReference>
<dbReference type="PANTHER" id="PTHR43073">
    <property type="entry name" value="DIHYDROPYRIMIDINE DEHYDROGENASE [NADP(+)]"/>
    <property type="match status" value="1"/>
</dbReference>
<evidence type="ECO:0000313" key="15">
    <source>
        <dbReference type="Proteomes" id="UP000254495"/>
    </source>
</evidence>
<evidence type="ECO:0000256" key="1">
    <source>
        <dbReference type="ARBA" id="ARBA00001917"/>
    </source>
</evidence>
<dbReference type="GO" id="GO:0004152">
    <property type="term" value="F:dihydroorotate dehydrogenase activity"/>
    <property type="evidence" value="ECO:0007669"/>
    <property type="project" value="InterPro"/>
</dbReference>
<dbReference type="EC" id="1.3.1.1" evidence="11"/>
<keyword evidence="4" id="KW-0288">FMN</keyword>